<dbReference type="PROSITE" id="PS50294">
    <property type="entry name" value="WD_REPEATS_REGION"/>
    <property type="match status" value="1"/>
</dbReference>
<evidence type="ECO:0000256" key="4">
    <source>
        <dbReference type="ARBA" id="ARBA00022574"/>
    </source>
</evidence>
<dbReference type="InterPro" id="IPR040251">
    <property type="entry name" value="SEC31-like"/>
</dbReference>
<evidence type="ECO:0000313" key="12">
    <source>
        <dbReference type="RefSeq" id="XP_017777489.1"/>
    </source>
</evidence>
<dbReference type="InterPro" id="IPR036322">
    <property type="entry name" value="WD40_repeat_dom_sf"/>
</dbReference>
<dbReference type="Gene3D" id="1.25.40.1030">
    <property type="match status" value="1"/>
</dbReference>
<keyword evidence="4 9" id="KW-0853">WD repeat</keyword>
<evidence type="ECO:0000256" key="2">
    <source>
        <dbReference type="ARBA" id="ARBA00009358"/>
    </source>
</evidence>
<evidence type="ECO:0000313" key="11">
    <source>
        <dbReference type="Proteomes" id="UP000695000"/>
    </source>
</evidence>
<keyword evidence="5" id="KW-0677">Repeat</keyword>
<evidence type="ECO:0000256" key="3">
    <source>
        <dbReference type="ARBA" id="ARBA00022448"/>
    </source>
</evidence>
<dbReference type="Gene3D" id="2.130.10.10">
    <property type="entry name" value="YVTN repeat-like/Quinoprotein amine dehydrogenase"/>
    <property type="match status" value="1"/>
</dbReference>
<evidence type="ECO:0000256" key="6">
    <source>
        <dbReference type="ARBA" id="ARBA00022824"/>
    </source>
</evidence>
<evidence type="ECO:0000313" key="13">
    <source>
        <dbReference type="RefSeq" id="XP_017777497.1"/>
    </source>
</evidence>
<feature type="compositionally biased region" description="Pro residues" evidence="10">
    <location>
        <begin position="839"/>
        <end position="858"/>
    </location>
</feature>
<dbReference type="SUPFAM" id="SSF50978">
    <property type="entry name" value="WD40 repeat-like"/>
    <property type="match status" value="1"/>
</dbReference>
<feature type="repeat" description="WD" evidence="9">
    <location>
        <begin position="113"/>
        <end position="155"/>
    </location>
</feature>
<protein>
    <submittedName>
        <fullName evidence="12 13">Protein transport protein Sec31A isoform X1</fullName>
    </submittedName>
</protein>
<dbReference type="Proteomes" id="UP000695000">
    <property type="component" value="Unplaced"/>
</dbReference>
<dbReference type="RefSeq" id="XP_017777497.1">
    <property type="nucleotide sequence ID" value="XM_017922008.1"/>
</dbReference>
<dbReference type="RefSeq" id="XP_017777489.1">
    <property type="nucleotide sequence ID" value="XM_017922000.1"/>
</dbReference>
<dbReference type="PROSITE" id="PS50082">
    <property type="entry name" value="WD_REPEATS_2"/>
    <property type="match status" value="1"/>
</dbReference>
<reference evidence="12 13" key="1">
    <citation type="submission" date="2025-05" db="UniProtKB">
        <authorList>
            <consortium name="RefSeq"/>
        </authorList>
    </citation>
    <scope>IDENTIFICATION</scope>
    <source>
        <tissue evidence="12 13">Whole Larva</tissue>
    </source>
</reference>
<evidence type="ECO:0000256" key="10">
    <source>
        <dbReference type="SAM" id="MobiDB-lite"/>
    </source>
</evidence>
<organism evidence="11 13">
    <name type="scientific">Nicrophorus vespilloides</name>
    <name type="common">Boreal carrion beetle</name>
    <dbReference type="NCBI Taxonomy" id="110193"/>
    <lineage>
        <taxon>Eukaryota</taxon>
        <taxon>Metazoa</taxon>
        <taxon>Ecdysozoa</taxon>
        <taxon>Arthropoda</taxon>
        <taxon>Hexapoda</taxon>
        <taxon>Insecta</taxon>
        <taxon>Pterygota</taxon>
        <taxon>Neoptera</taxon>
        <taxon>Endopterygota</taxon>
        <taxon>Coleoptera</taxon>
        <taxon>Polyphaga</taxon>
        <taxon>Staphyliniformia</taxon>
        <taxon>Silphidae</taxon>
        <taxon>Nicrophorinae</taxon>
        <taxon>Nicrophorus</taxon>
    </lineage>
</organism>
<dbReference type="InterPro" id="IPR001680">
    <property type="entry name" value="WD40_rpt"/>
</dbReference>
<dbReference type="InterPro" id="IPR015943">
    <property type="entry name" value="WD40/YVTN_repeat-like_dom_sf"/>
</dbReference>
<evidence type="ECO:0000256" key="5">
    <source>
        <dbReference type="ARBA" id="ARBA00022737"/>
    </source>
</evidence>
<evidence type="ECO:0000256" key="1">
    <source>
        <dbReference type="ARBA" id="ARBA00004240"/>
    </source>
</evidence>
<feature type="compositionally biased region" description="Polar residues" evidence="10">
    <location>
        <begin position="782"/>
        <end position="815"/>
    </location>
</feature>
<keyword evidence="3" id="KW-0813">Transport</keyword>
<dbReference type="Gene3D" id="1.20.940.10">
    <property type="entry name" value="Functional domain of the splicing factor Prp18"/>
    <property type="match status" value="1"/>
</dbReference>
<dbReference type="Pfam" id="PF00400">
    <property type="entry name" value="WD40"/>
    <property type="match status" value="2"/>
</dbReference>
<comment type="subcellular location">
    <subcellularLocation>
        <location evidence="1">Endoplasmic reticulum</location>
    </subcellularLocation>
</comment>
<dbReference type="GeneID" id="108563346"/>
<name>A0ABM1MSE7_NICVS</name>
<feature type="compositionally biased region" description="Low complexity" evidence="10">
    <location>
        <begin position="820"/>
        <end position="830"/>
    </location>
</feature>
<evidence type="ECO:0000256" key="9">
    <source>
        <dbReference type="PROSITE-ProRule" id="PRU00221"/>
    </source>
</evidence>
<keyword evidence="7" id="KW-0931">ER-Golgi transport</keyword>
<keyword evidence="6" id="KW-0256">Endoplasmic reticulum</keyword>
<keyword evidence="8" id="KW-0653">Protein transport</keyword>
<dbReference type="PANTHER" id="PTHR13923:SF11">
    <property type="entry name" value="SECRETORY 31, ISOFORM D"/>
    <property type="match status" value="1"/>
</dbReference>
<feature type="compositionally biased region" description="Polar residues" evidence="10">
    <location>
        <begin position="880"/>
        <end position="912"/>
    </location>
</feature>
<evidence type="ECO:0000256" key="7">
    <source>
        <dbReference type="ARBA" id="ARBA00022892"/>
    </source>
</evidence>
<comment type="similarity">
    <text evidence="2">Belongs to the WD repeat SEC31 family.</text>
</comment>
<dbReference type="SMART" id="SM00320">
    <property type="entry name" value="WD40"/>
    <property type="match status" value="4"/>
</dbReference>
<evidence type="ECO:0000256" key="8">
    <source>
        <dbReference type="ARBA" id="ARBA00022927"/>
    </source>
</evidence>
<proteinExistence type="inferred from homology"/>
<keyword evidence="11" id="KW-1185">Reference proteome</keyword>
<gene>
    <name evidence="12 13" type="primary">LOC108563346</name>
</gene>
<dbReference type="PANTHER" id="PTHR13923">
    <property type="entry name" value="SEC31-RELATED PROTEIN"/>
    <property type="match status" value="1"/>
</dbReference>
<feature type="region of interest" description="Disordered" evidence="10">
    <location>
        <begin position="782"/>
        <end position="913"/>
    </location>
</feature>
<sequence>MKVKDLERTANIAWSPANQDSIYLAAGTAANQLDATFNTNASLEIFSLNLSEPGMEMDLKVSIPTEQRFHKLVWGPYGGDGKGCIVGGCDGGLMQIYNVDSIFKNESALISTHNKHSGPVHSLDFNSFQNNLLASGASESEIYIWDMNNTNAPMTPGAKSQPFEDVLSIQWNKQVQHILASTFSSKCVVWDLRKNEPIIKLTDTVSRIRWKVVAWHPEVATQLCLASEEDQAPIIQLWDLRFATSPLKTLENHQRGILSMAWCTQDPDLLISCAKDNRIVCWNPNSNYPGGEILSEVAKTNQWNFDITWCPKNPALIATPGFDGHVSVYSLMGGKAQQIQTTNKIADSFPGMEGYAQAPVAQQNVAPVSVDLSKPPKWLKKPVGASFGFGGKLFTFENDKEAITQAKQNMQPGDAAPYIPQIVYVSQVITESDLVNKSTELEQALEYGNFTEYCKNKADSTDDQHKKYIWHFLKANFEQNPRAELLNLLGYKIEDVNAKLNEFVDNQTNNDVDGLIYPFASNRIDDVKSSPFDSISQEVKKPIVPYKIKTGDDTEGLIAQALLLNNVEAAVELCIQSKRFADALIIAMTGGSELLARTQYKYLQQCEGYVSSLISALVSEDWISVINNCDINSWKEALAAALTHASDEELPMLCETMGSRLETESDGNPKLLEDAQLCYICAGSFEKLVSSWSSKSTTSNNDLQELVELVTFLQRSVERQGRIVDVSGKLAELLTEYAFILASQGNLSTALNYLGSSQNERVAALRERLTVALGHKTVYGQVNQRSRQNSRHSVNYGNQFANPPASFKNQFSTGLPNVPTPVTQPWQQPQLSNTFNQQPPKPFSPAPVAPPTTQPPRPGSVGSAHGGSGLPKGKYLLDPSVQSNHYGSRNQFGPNSMMPTPMQPQIFQPGASTNPFTPNNTNVFNPAPVPAAQPFTPNPGQFNTNATTNSSFPPSTPFVPSNNFNQNPMMPPPDMSSAMNVLPSTAAPGWNDPPAFNKPAKQPSYGESSKMFAEHSGLRLWKKETIKSDLPSQDPITHPIFGTAPVQNVPANGYMPPTQQHQQQPFNPYAQDNSPQMFQPPPMTTGSQQGFNRNMTNFNTQAVPANANVGTQQQEVSGRVEVPQPIAKLPIPEEHIHMQTVFNELKNQCSCAANNPQTKRKIEDVSRKLETLYDLLRDRKLSQNTLSALHQMVQCVQNGDYTGGLAMHTQLVSGQDFSQIASFMPGLKVLLQCALQLQVYLR</sequence>
<accession>A0ABM1MSE7</accession>